<evidence type="ECO:0000313" key="3">
    <source>
        <dbReference type="Proteomes" id="UP000053615"/>
    </source>
</evidence>
<evidence type="ECO:0000313" key="2">
    <source>
        <dbReference type="EMBL" id="KFP29979.1"/>
    </source>
</evidence>
<organism evidence="2 3">
    <name type="scientific">Colius striatus</name>
    <name type="common">Speckled mousebird</name>
    <dbReference type="NCBI Taxonomy" id="57412"/>
    <lineage>
        <taxon>Eukaryota</taxon>
        <taxon>Metazoa</taxon>
        <taxon>Chordata</taxon>
        <taxon>Craniata</taxon>
        <taxon>Vertebrata</taxon>
        <taxon>Euteleostomi</taxon>
        <taxon>Archelosauria</taxon>
        <taxon>Archosauria</taxon>
        <taxon>Dinosauria</taxon>
        <taxon>Saurischia</taxon>
        <taxon>Theropoda</taxon>
        <taxon>Coelurosauria</taxon>
        <taxon>Aves</taxon>
        <taxon>Neognathae</taxon>
        <taxon>Neoaves</taxon>
        <taxon>Telluraves</taxon>
        <taxon>Coraciimorphae</taxon>
        <taxon>Coliiformes</taxon>
        <taxon>Coliidae</taxon>
        <taxon>Colius</taxon>
    </lineage>
</organism>
<dbReference type="Proteomes" id="UP000053615">
    <property type="component" value="Unassembled WGS sequence"/>
</dbReference>
<protein>
    <submittedName>
        <fullName evidence="2">Uncharacterized protein</fullName>
    </submittedName>
</protein>
<feature type="region of interest" description="Disordered" evidence="1">
    <location>
        <begin position="19"/>
        <end position="50"/>
    </location>
</feature>
<dbReference type="EMBL" id="KK537980">
    <property type="protein sequence ID" value="KFP29979.1"/>
    <property type="molecule type" value="Genomic_DNA"/>
</dbReference>
<gene>
    <name evidence="2" type="ORF">N325_01761</name>
</gene>
<evidence type="ECO:0000256" key="1">
    <source>
        <dbReference type="SAM" id="MobiDB-lite"/>
    </source>
</evidence>
<keyword evidence="3" id="KW-1185">Reference proteome</keyword>
<sequence length="74" mass="8175">TLEKAEYSVWLLHLHPKVGRRGEERREGEEKGGRELIWGKASRGSGWEGGVAGREWLGTACSSAQSHPGKQHLP</sequence>
<feature type="non-terminal residue" evidence="2">
    <location>
        <position position="1"/>
    </location>
</feature>
<accession>A0A091KQD4</accession>
<reference evidence="2 3" key="1">
    <citation type="submission" date="2014-04" db="EMBL/GenBank/DDBJ databases">
        <title>Genome evolution of avian class.</title>
        <authorList>
            <person name="Zhang G."/>
            <person name="Li C."/>
        </authorList>
    </citation>
    <scope>NUCLEOTIDE SEQUENCE [LARGE SCALE GENOMIC DNA]</scope>
    <source>
        <strain evidence="2">BGI_N325</strain>
    </source>
</reference>
<feature type="non-terminal residue" evidence="2">
    <location>
        <position position="74"/>
    </location>
</feature>
<name>A0A091KQD4_COLST</name>
<feature type="compositionally biased region" description="Basic and acidic residues" evidence="1">
    <location>
        <begin position="20"/>
        <end position="34"/>
    </location>
</feature>
<dbReference type="AlphaFoldDB" id="A0A091KQD4"/>
<proteinExistence type="predicted"/>